<sequence>MADKTPQAEMGGKIIRCIHDLFVARWGHTLDCDGYVETSKDCGG</sequence>
<evidence type="ECO:0000313" key="2">
    <source>
        <dbReference type="Proteomes" id="UP000092565"/>
    </source>
</evidence>
<dbReference type="EMBL" id="CP015124">
    <property type="protein sequence ID" value="ANP37590.1"/>
    <property type="molecule type" value="Genomic_DNA"/>
</dbReference>
<name>A0A1B0ZTZ3_9RHOB</name>
<keyword evidence="2" id="KW-1185">Reference proteome</keyword>
<accession>A0A1B0ZTZ3</accession>
<dbReference type="Proteomes" id="UP000092565">
    <property type="component" value="Chromosome"/>
</dbReference>
<proteinExistence type="predicted"/>
<protein>
    <submittedName>
        <fullName evidence="1">Uncharacterized protein</fullName>
    </submittedName>
</protein>
<organism evidence="1 2">
    <name type="scientific">Phaeobacter gallaeciensis</name>
    <dbReference type="NCBI Taxonomy" id="60890"/>
    <lineage>
        <taxon>Bacteria</taxon>
        <taxon>Pseudomonadati</taxon>
        <taxon>Pseudomonadota</taxon>
        <taxon>Alphaproteobacteria</taxon>
        <taxon>Rhodobacterales</taxon>
        <taxon>Roseobacteraceae</taxon>
        <taxon>Phaeobacter</taxon>
    </lineage>
</organism>
<reference evidence="1 2" key="1">
    <citation type="submission" date="2016-04" db="EMBL/GenBank/DDBJ databases">
        <authorList>
            <person name="Evans L.H."/>
            <person name="Alamgir A."/>
            <person name="Owens N."/>
            <person name="Weber N.D."/>
            <person name="Virtaneva K."/>
            <person name="Barbian K."/>
            <person name="Babar A."/>
            <person name="Rosenke K."/>
        </authorList>
    </citation>
    <scope>NUCLEOTIDE SEQUENCE [LARGE SCALE GENOMIC DNA]</scope>
    <source>
        <strain evidence="1 2">JL2886</strain>
    </source>
</reference>
<dbReference type="AlphaFoldDB" id="A0A1B0ZTZ3"/>
<gene>
    <name evidence="1" type="ORF">JL2886_02702</name>
</gene>
<evidence type="ECO:0000313" key="1">
    <source>
        <dbReference type="EMBL" id="ANP37590.1"/>
    </source>
</evidence>